<dbReference type="EMBL" id="JAAIUW010000010">
    <property type="protein sequence ID" value="KAF7812086.1"/>
    <property type="molecule type" value="Genomic_DNA"/>
</dbReference>
<sequence>MPRGKKKKVIELSSPQIRKARRRRVIESPPYSPLRIFTPPSSPKGETFKTIETPEMAEEDTRAVEDYATPSAEELQSSISRPTVQATTFKIKPATIHLLQSMGTFGGAINEDPNRHILNFLEICDTNGQNGVSDKAVRLRLFPFSLRDQAREWLQSVPQGSITSWADLSQKFLAKFFPLGKTAKLRADITNFKQQNFESLYEAWERCKGLMRKCPHHGVPKWLQVQTFYNGLFSDFQTNIDAAANGALMAKPVKEAYSLLETMAANNFQWHSDISASAKSVESQNNEALVTLTATIANLATKDEGLSVQKAAHAVNAIMPRCEHCGEGHIIDQCPLALESVQFLANRNANNNSYSNTYNPGWHNHPNFSWTQNSGLGPSSGVPRLPPGFHYESPKDNEKRLKAKAVKEMGRKASVVGGSKDHQIDPGETPQIVITESDAANQSGGPTMIKAPPWCHKSITPHPTTQDLSSRPGGQKNLTSKGY</sequence>
<accession>A0A834T0C3</accession>
<comment type="caution">
    <text evidence="3">The sequence shown here is derived from an EMBL/GenBank/DDBJ whole genome shotgun (WGS) entry which is preliminary data.</text>
</comment>
<reference evidence="3" key="1">
    <citation type="submission" date="2020-09" db="EMBL/GenBank/DDBJ databases">
        <title>Genome-Enabled Discovery of Anthraquinone Biosynthesis in Senna tora.</title>
        <authorList>
            <person name="Kang S.-H."/>
            <person name="Pandey R.P."/>
            <person name="Lee C.-M."/>
            <person name="Sim J.-S."/>
            <person name="Jeong J.-T."/>
            <person name="Choi B.-S."/>
            <person name="Jung M."/>
            <person name="Ginzburg D."/>
            <person name="Zhao K."/>
            <person name="Won S.Y."/>
            <person name="Oh T.-J."/>
            <person name="Yu Y."/>
            <person name="Kim N.-H."/>
            <person name="Lee O.R."/>
            <person name="Lee T.-H."/>
            <person name="Bashyal P."/>
            <person name="Kim T.-S."/>
            <person name="Lee W.-H."/>
            <person name="Kawkins C."/>
            <person name="Kim C.-K."/>
            <person name="Kim J.S."/>
            <person name="Ahn B.O."/>
            <person name="Rhee S.Y."/>
            <person name="Sohng J.K."/>
        </authorList>
    </citation>
    <scope>NUCLEOTIDE SEQUENCE</scope>
    <source>
        <tissue evidence="3">Leaf</tissue>
    </source>
</reference>
<feature type="domain" description="Retrotransposon gag" evidence="2">
    <location>
        <begin position="140"/>
        <end position="232"/>
    </location>
</feature>
<name>A0A834T0C3_9FABA</name>
<dbReference type="PANTHER" id="PTHR33223">
    <property type="entry name" value="CCHC-TYPE DOMAIN-CONTAINING PROTEIN"/>
    <property type="match status" value="1"/>
</dbReference>
<evidence type="ECO:0000313" key="4">
    <source>
        <dbReference type="Proteomes" id="UP000634136"/>
    </source>
</evidence>
<proteinExistence type="predicted"/>
<protein>
    <recommendedName>
        <fullName evidence="2">Retrotransposon gag domain-containing protein</fullName>
    </recommendedName>
</protein>
<dbReference type="AlphaFoldDB" id="A0A834T0C3"/>
<dbReference type="PANTHER" id="PTHR33223:SF11">
    <property type="entry name" value="ELEMENT PROTEIN, PUTATIVE-RELATED"/>
    <property type="match status" value="1"/>
</dbReference>
<feature type="region of interest" description="Disordered" evidence="1">
    <location>
        <begin position="440"/>
        <end position="483"/>
    </location>
</feature>
<dbReference type="Pfam" id="PF03732">
    <property type="entry name" value="Retrotrans_gag"/>
    <property type="match status" value="1"/>
</dbReference>
<evidence type="ECO:0000256" key="1">
    <source>
        <dbReference type="SAM" id="MobiDB-lite"/>
    </source>
</evidence>
<gene>
    <name evidence="3" type="ORF">G2W53_033062</name>
</gene>
<dbReference type="InterPro" id="IPR005162">
    <property type="entry name" value="Retrotrans_gag_dom"/>
</dbReference>
<evidence type="ECO:0000259" key="2">
    <source>
        <dbReference type="Pfam" id="PF03732"/>
    </source>
</evidence>
<organism evidence="3 4">
    <name type="scientific">Senna tora</name>
    <dbReference type="NCBI Taxonomy" id="362788"/>
    <lineage>
        <taxon>Eukaryota</taxon>
        <taxon>Viridiplantae</taxon>
        <taxon>Streptophyta</taxon>
        <taxon>Embryophyta</taxon>
        <taxon>Tracheophyta</taxon>
        <taxon>Spermatophyta</taxon>
        <taxon>Magnoliopsida</taxon>
        <taxon>eudicotyledons</taxon>
        <taxon>Gunneridae</taxon>
        <taxon>Pentapetalae</taxon>
        <taxon>rosids</taxon>
        <taxon>fabids</taxon>
        <taxon>Fabales</taxon>
        <taxon>Fabaceae</taxon>
        <taxon>Caesalpinioideae</taxon>
        <taxon>Cassia clade</taxon>
        <taxon>Senna</taxon>
    </lineage>
</organism>
<dbReference type="Proteomes" id="UP000634136">
    <property type="component" value="Unassembled WGS sequence"/>
</dbReference>
<evidence type="ECO:0000313" key="3">
    <source>
        <dbReference type="EMBL" id="KAF7812086.1"/>
    </source>
</evidence>
<feature type="region of interest" description="Disordered" evidence="1">
    <location>
        <begin position="22"/>
        <end position="48"/>
    </location>
</feature>
<dbReference type="OrthoDB" id="1923650at2759"/>
<keyword evidence="4" id="KW-1185">Reference proteome</keyword>